<dbReference type="EC" id="1.14.-.-" evidence="4"/>
<proteinExistence type="inferred from homology"/>
<dbReference type="PANTHER" id="PTHR39757">
    <property type="match status" value="1"/>
</dbReference>
<keyword evidence="2" id="KW-0125">Carotenoid biosynthesis</keyword>
<name>A0A0A2C198_PROMR</name>
<dbReference type="InterPro" id="IPR010108">
    <property type="entry name" value="Lycopene_cyclase_b/e"/>
</dbReference>
<dbReference type="Pfam" id="PF05834">
    <property type="entry name" value="Lycopene_cycl"/>
    <property type="match status" value="1"/>
</dbReference>
<evidence type="ECO:0000256" key="1">
    <source>
        <dbReference type="ARBA" id="ARBA00006599"/>
    </source>
</evidence>
<dbReference type="GO" id="GO:0016705">
    <property type="term" value="F:oxidoreductase activity, acting on paired donors, with incorporation or reduction of molecular oxygen"/>
    <property type="evidence" value="ECO:0007669"/>
    <property type="project" value="InterPro"/>
</dbReference>
<reference evidence="5" key="1">
    <citation type="journal article" date="2014" name="Sci. Data">
        <title>Genomes of diverse isolates of the marine cyanobacterium Prochlorococcus.</title>
        <authorList>
            <person name="Biller S."/>
            <person name="Berube P."/>
            <person name="Thompson J."/>
            <person name="Kelly L."/>
            <person name="Roggensack S."/>
            <person name="Awad L."/>
            <person name="Roache-Johnson K."/>
            <person name="Ding H."/>
            <person name="Giovannoni S.J."/>
            <person name="Moore L.R."/>
            <person name="Chisholm S.W."/>
        </authorList>
    </citation>
    <scope>NUCLEOTIDE SEQUENCE [LARGE SCALE GENOMIC DNA]</scope>
    <source>
        <strain evidence="5">PAC1</strain>
    </source>
</reference>
<dbReference type="GO" id="GO:0016117">
    <property type="term" value="P:carotenoid biosynthetic process"/>
    <property type="evidence" value="ECO:0007669"/>
    <property type="project" value="UniProtKB-KW"/>
</dbReference>
<protein>
    <submittedName>
        <fullName evidence="4">Lycopene beta cyclase</fullName>
        <ecNumber evidence="4">1.14.-.-</ecNumber>
    </submittedName>
</protein>
<gene>
    <name evidence="4" type="ORF">EV03_1527</name>
</gene>
<dbReference type="NCBIfam" id="NF045687">
    <property type="entry name" value="LycopCycCtrL"/>
    <property type="match status" value="1"/>
</dbReference>
<organism evidence="4 5">
    <name type="scientific">Prochlorococcus marinus str. PAC1</name>
    <dbReference type="NCBI Taxonomy" id="59924"/>
    <lineage>
        <taxon>Bacteria</taxon>
        <taxon>Bacillati</taxon>
        <taxon>Cyanobacteriota</taxon>
        <taxon>Cyanophyceae</taxon>
        <taxon>Synechococcales</taxon>
        <taxon>Prochlorococcaceae</taxon>
        <taxon>Prochlorococcus</taxon>
    </lineage>
</organism>
<dbReference type="InterPro" id="IPR054896">
    <property type="entry name" value="LycopCyc"/>
</dbReference>
<dbReference type="RefSeq" id="WP_152559096.1">
    <property type="nucleotide sequence ID" value="NZ_CP138967.1"/>
</dbReference>
<sequence length="414" mass="46881">MKLNNVADVLVMGAGPAALCIAAELVQHGLDVQAIASKSPLEPWPNTYGIWASELESLNMQELLKYRWEDTVSFFGDGLGGKGNICTNHYLDYGLFNSINFQEALLERCNGLSWQLETVDNIDFRERETVVICSSGKKYFARLVIDASGYKTPFIRRPKHDQIAKQAAYGVVGKFSSAPVEKNRFVLMDFRSDHLNANELEEPPSFLYAMDLGDGSYFVEETSLACSPPISFESLKARLNLRLSNKGIQIDEIFHEEHCLFPMNLPLPYRDQPLLAFGGSASMVHPASGYLVGSLLRRAPSLASEIAKVIKKEPLMPTSQIAIRGWKTLWTNELVQRHRLYQFGLQRLMSFDETLLRSFFDTFFKLPKKDWFGYLTNTLPLPRLFIVMLKLFYIAPSKVRLGMTGLLVNKREKT</sequence>
<dbReference type="AlphaFoldDB" id="A0A0A2C198"/>
<dbReference type="PANTHER" id="PTHR39757:SF5">
    <property type="entry name" value="OS02G0190600 PROTEIN"/>
    <property type="match status" value="1"/>
</dbReference>
<dbReference type="NCBIfam" id="TIGR01790">
    <property type="entry name" value="carotene-cycl"/>
    <property type="match status" value="1"/>
</dbReference>
<comment type="caution">
    <text evidence="4">The sequence shown here is derived from an EMBL/GenBank/DDBJ whole genome shotgun (WGS) entry which is preliminary data.</text>
</comment>
<dbReference type="Gene3D" id="3.50.50.60">
    <property type="entry name" value="FAD/NAD(P)-binding domain"/>
    <property type="match status" value="1"/>
</dbReference>
<dbReference type="EMBL" id="JNAX01000014">
    <property type="protein sequence ID" value="KGG20063.1"/>
    <property type="molecule type" value="Genomic_DNA"/>
</dbReference>
<evidence type="ECO:0000313" key="5">
    <source>
        <dbReference type="Proteomes" id="UP000030392"/>
    </source>
</evidence>
<evidence type="ECO:0000313" key="4">
    <source>
        <dbReference type="EMBL" id="KGG20063.1"/>
    </source>
</evidence>
<dbReference type="Proteomes" id="UP000030392">
    <property type="component" value="Unassembled WGS sequence"/>
</dbReference>
<accession>A0A0A2C198</accession>
<evidence type="ECO:0000256" key="2">
    <source>
        <dbReference type="ARBA" id="ARBA00022746"/>
    </source>
</evidence>
<dbReference type="GO" id="GO:0016860">
    <property type="term" value="F:intramolecular oxidoreductase activity"/>
    <property type="evidence" value="ECO:0007669"/>
    <property type="project" value="UniProtKB-ARBA"/>
</dbReference>
<keyword evidence="3" id="KW-0520">NAD</keyword>
<comment type="similarity">
    <text evidence="1">Belongs to the lycopene cyclase family.</text>
</comment>
<keyword evidence="4" id="KW-0560">Oxidoreductase</keyword>
<dbReference type="SUPFAM" id="SSF51905">
    <property type="entry name" value="FAD/NAD(P)-binding domain"/>
    <property type="match status" value="1"/>
</dbReference>
<dbReference type="InterPro" id="IPR036188">
    <property type="entry name" value="FAD/NAD-bd_sf"/>
</dbReference>
<evidence type="ECO:0000256" key="3">
    <source>
        <dbReference type="ARBA" id="ARBA00023027"/>
    </source>
</evidence>